<dbReference type="InterPro" id="IPR000073">
    <property type="entry name" value="AB_hydrolase_1"/>
</dbReference>
<dbReference type="PRINTS" id="PR00111">
    <property type="entry name" value="ABHYDROLASE"/>
</dbReference>
<dbReference type="Pfam" id="PF00561">
    <property type="entry name" value="Abhydrolase_1"/>
    <property type="match status" value="1"/>
</dbReference>
<gene>
    <name evidence="2" type="ORF">FHU40_003232</name>
</gene>
<sequence length="267" mass="30039">MFLRNIGFFADDFHIVAMDLLGHGYTDLPHDDSLFDWRTVAEHVLSLMDTLGIESAALVGEALGAQVAQWLAVQYPARVQRVVLCGACILPTEDADDVSLMESQAAFQELTARALEDPGSIELMRERMSWLHLKREQVNDEMLDLRVGFWTRPGFTAAHRKLLGSLRTARQNPRTSLSRAALQQLEVPALLVWTEQNPLFGLDSALRLAEYLPTAEVEVFSDSAMWPQFDEAEKFNELVQSWLSAQHRSDLGVMDPLIDLDDPVHLP</sequence>
<accession>A0A7W4Z1H4</accession>
<comment type="caution">
    <text evidence="2">The sequence shown here is derived from an EMBL/GenBank/DDBJ whole genome shotgun (WGS) entry which is preliminary data.</text>
</comment>
<dbReference type="GO" id="GO:0047372">
    <property type="term" value="F:monoacylglycerol lipase activity"/>
    <property type="evidence" value="ECO:0007669"/>
    <property type="project" value="TreeGrafter"/>
</dbReference>
<dbReference type="InterPro" id="IPR050266">
    <property type="entry name" value="AB_hydrolase_sf"/>
</dbReference>
<keyword evidence="3" id="KW-1185">Reference proteome</keyword>
<feature type="domain" description="AB hydrolase-1" evidence="1">
    <location>
        <begin position="10"/>
        <end position="231"/>
    </location>
</feature>
<dbReference type="PANTHER" id="PTHR43798">
    <property type="entry name" value="MONOACYLGLYCEROL LIPASE"/>
    <property type="match status" value="1"/>
</dbReference>
<dbReference type="Gene3D" id="3.40.50.1820">
    <property type="entry name" value="alpha/beta hydrolase"/>
    <property type="match status" value="1"/>
</dbReference>
<dbReference type="GO" id="GO:0016020">
    <property type="term" value="C:membrane"/>
    <property type="evidence" value="ECO:0007669"/>
    <property type="project" value="TreeGrafter"/>
</dbReference>
<dbReference type="GO" id="GO:0046464">
    <property type="term" value="P:acylglycerol catabolic process"/>
    <property type="evidence" value="ECO:0007669"/>
    <property type="project" value="TreeGrafter"/>
</dbReference>
<evidence type="ECO:0000259" key="1">
    <source>
        <dbReference type="Pfam" id="PF00561"/>
    </source>
</evidence>
<dbReference type="PANTHER" id="PTHR43798:SF5">
    <property type="entry name" value="MONOACYLGLYCEROL LIPASE ABHD6"/>
    <property type="match status" value="1"/>
</dbReference>
<dbReference type="EMBL" id="JACHWR010000002">
    <property type="protein sequence ID" value="MBB3043414.1"/>
    <property type="molecule type" value="Genomic_DNA"/>
</dbReference>
<evidence type="ECO:0000313" key="2">
    <source>
        <dbReference type="EMBL" id="MBB3043414.1"/>
    </source>
</evidence>
<keyword evidence="2" id="KW-0378">Hydrolase</keyword>
<dbReference type="InterPro" id="IPR029058">
    <property type="entry name" value="AB_hydrolase_fold"/>
</dbReference>
<reference evidence="2 3" key="1">
    <citation type="submission" date="2020-08" db="EMBL/GenBank/DDBJ databases">
        <title>Sequencing the genomes of 1000 actinobacteria strains.</title>
        <authorList>
            <person name="Klenk H.-P."/>
        </authorList>
    </citation>
    <scope>NUCLEOTIDE SEQUENCE [LARGE SCALE GENOMIC DNA]</scope>
    <source>
        <strain evidence="2 3">DSM 105498</strain>
    </source>
</reference>
<dbReference type="Proteomes" id="UP000589626">
    <property type="component" value="Unassembled WGS sequence"/>
</dbReference>
<name>A0A7W4Z1H4_9ACTN</name>
<dbReference type="SUPFAM" id="SSF53474">
    <property type="entry name" value="alpha/beta-Hydrolases"/>
    <property type="match status" value="1"/>
</dbReference>
<evidence type="ECO:0000313" key="3">
    <source>
        <dbReference type="Proteomes" id="UP000589626"/>
    </source>
</evidence>
<organism evidence="2 3">
    <name type="scientific">Nocardioides soli</name>
    <dbReference type="NCBI Taxonomy" id="1036020"/>
    <lineage>
        <taxon>Bacteria</taxon>
        <taxon>Bacillati</taxon>
        <taxon>Actinomycetota</taxon>
        <taxon>Actinomycetes</taxon>
        <taxon>Propionibacteriales</taxon>
        <taxon>Nocardioidaceae</taxon>
        <taxon>Nocardioides</taxon>
    </lineage>
</organism>
<proteinExistence type="predicted"/>
<dbReference type="EC" id="3.7.1.14" evidence="2"/>
<protein>
    <submittedName>
        <fullName evidence="2">2-hydroxy-6-oxonona-2,4-dienedioate hydrolase</fullName>
        <ecNumber evidence="2">3.7.1.14</ecNumber>
    </submittedName>
</protein>
<dbReference type="AlphaFoldDB" id="A0A7W4Z1H4"/>